<dbReference type="InterPro" id="IPR029045">
    <property type="entry name" value="ClpP/crotonase-like_dom_sf"/>
</dbReference>
<comment type="subcellular location">
    <subcellularLocation>
        <location evidence="1">Peroxisome</location>
    </subcellularLocation>
</comment>
<keyword evidence="5" id="KW-1185">Reference proteome</keyword>
<dbReference type="Pfam" id="PF00378">
    <property type="entry name" value="ECH_1"/>
    <property type="match status" value="1"/>
</dbReference>
<dbReference type="GO" id="GO:0005782">
    <property type="term" value="C:peroxisomal matrix"/>
    <property type="evidence" value="ECO:0007669"/>
    <property type="project" value="TreeGrafter"/>
</dbReference>
<dbReference type="InterPro" id="IPR051053">
    <property type="entry name" value="ECH/Chromodomain_protein"/>
</dbReference>
<evidence type="ECO:0000313" key="4">
    <source>
        <dbReference type="EMBL" id="KXS12125.1"/>
    </source>
</evidence>
<dbReference type="GO" id="GO:0004165">
    <property type="term" value="F:delta(3)-delta(2)-enoyl-CoA isomerase activity"/>
    <property type="evidence" value="ECO:0007669"/>
    <property type="project" value="UniProtKB-ARBA"/>
</dbReference>
<accession>A0A139A6Q3</accession>
<reference evidence="4 5" key="1">
    <citation type="journal article" date="2015" name="Genome Biol. Evol.">
        <title>Phylogenomic analyses indicate that early fungi evolved digesting cell walls of algal ancestors of land plants.</title>
        <authorList>
            <person name="Chang Y."/>
            <person name="Wang S."/>
            <person name="Sekimoto S."/>
            <person name="Aerts A.L."/>
            <person name="Choi C."/>
            <person name="Clum A."/>
            <person name="LaButti K.M."/>
            <person name="Lindquist E.A."/>
            <person name="Yee Ngan C."/>
            <person name="Ohm R.A."/>
            <person name="Salamov A.A."/>
            <person name="Grigoriev I.V."/>
            <person name="Spatafora J.W."/>
            <person name="Berbee M.L."/>
        </authorList>
    </citation>
    <scope>NUCLEOTIDE SEQUENCE [LARGE SCALE GENOMIC DNA]</scope>
    <source>
        <strain evidence="4 5">JEL478</strain>
    </source>
</reference>
<evidence type="ECO:0000256" key="2">
    <source>
        <dbReference type="ARBA" id="ARBA00023140"/>
    </source>
</evidence>
<dbReference type="AlphaFoldDB" id="A0A139A6Q3"/>
<organism evidence="4 5">
    <name type="scientific">Gonapodya prolifera (strain JEL478)</name>
    <name type="common">Monoblepharis prolifera</name>
    <dbReference type="NCBI Taxonomy" id="1344416"/>
    <lineage>
        <taxon>Eukaryota</taxon>
        <taxon>Fungi</taxon>
        <taxon>Fungi incertae sedis</taxon>
        <taxon>Chytridiomycota</taxon>
        <taxon>Chytridiomycota incertae sedis</taxon>
        <taxon>Monoblepharidomycetes</taxon>
        <taxon>Monoblepharidales</taxon>
        <taxon>Gonapodyaceae</taxon>
        <taxon>Gonapodya</taxon>
    </lineage>
</organism>
<dbReference type="OrthoDB" id="448450at2759"/>
<proteinExistence type="predicted"/>
<dbReference type="Gene3D" id="3.90.226.10">
    <property type="entry name" value="2-enoyl-CoA Hydratase, Chain A, domain 1"/>
    <property type="match status" value="1"/>
</dbReference>
<dbReference type="PANTHER" id="PTHR43684:SF1">
    <property type="entry name" value="ENOYL-COA DELTA ISOMERASE 2"/>
    <property type="match status" value="1"/>
</dbReference>
<sequence length="306" mass="32782">MSPKFNDISVDLSHEGKVATLTFRREKTLNSMLQRSTYPEILRALRYIDSIPSVVITVITGTGRFFSSGQDLRDVTESAAKRVGMDFSESQAAQHDMLWNGPGGASLALLEHKKIVVVALNGPAVGWPAAWIPAADLIVASDSAYVYMPFVHIGAMIEASGSYSWTWRVGGGLASDMILTGRRVAAADLYSAGGVNRVWPAASFSTELAKFVGELANQCNPNTLLEAKALIRSPTVVSAMQTAVVNETYHQVRSPSSYRVNAPTSSALFEPPTKVMRRSGDSASGFAKRLAEIEAKKAGAKSGGKL</sequence>
<dbReference type="SUPFAM" id="SSF52096">
    <property type="entry name" value="ClpP/crotonase"/>
    <property type="match status" value="1"/>
</dbReference>
<dbReference type="GO" id="GO:0006635">
    <property type="term" value="P:fatty acid beta-oxidation"/>
    <property type="evidence" value="ECO:0007669"/>
    <property type="project" value="TreeGrafter"/>
</dbReference>
<dbReference type="InterPro" id="IPR001753">
    <property type="entry name" value="Enoyl-CoA_hydra/iso"/>
</dbReference>
<evidence type="ECO:0000256" key="3">
    <source>
        <dbReference type="ARBA" id="ARBA00023235"/>
    </source>
</evidence>
<dbReference type="EMBL" id="KQ965791">
    <property type="protein sequence ID" value="KXS12125.1"/>
    <property type="molecule type" value="Genomic_DNA"/>
</dbReference>
<protein>
    <submittedName>
        <fullName evidence="4">ClpP/crotonase</fullName>
    </submittedName>
</protein>
<gene>
    <name evidence="4" type="ORF">M427DRAFT_411022</name>
</gene>
<keyword evidence="3" id="KW-0413">Isomerase</keyword>
<dbReference type="OMA" id="MRILDEH"/>
<dbReference type="STRING" id="1344416.A0A139A6Q3"/>
<dbReference type="PANTHER" id="PTHR43684">
    <property type="match status" value="1"/>
</dbReference>
<evidence type="ECO:0000313" key="5">
    <source>
        <dbReference type="Proteomes" id="UP000070544"/>
    </source>
</evidence>
<dbReference type="Proteomes" id="UP000070544">
    <property type="component" value="Unassembled WGS sequence"/>
</dbReference>
<dbReference type="CDD" id="cd06558">
    <property type="entry name" value="crotonase-like"/>
    <property type="match status" value="1"/>
</dbReference>
<keyword evidence="2" id="KW-0576">Peroxisome</keyword>
<name>A0A139A6Q3_GONPJ</name>
<evidence type="ECO:0000256" key="1">
    <source>
        <dbReference type="ARBA" id="ARBA00004275"/>
    </source>
</evidence>